<accession>A0A8S4MYT3</accession>
<dbReference type="Pfam" id="PF00171">
    <property type="entry name" value="Aldedh"/>
    <property type="match status" value="1"/>
</dbReference>
<dbReference type="PANTHER" id="PTHR43720">
    <property type="entry name" value="2-AMINOMUCONIC SEMIALDEHYDE DEHYDROGENASE"/>
    <property type="match status" value="1"/>
</dbReference>
<organism evidence="4 5">
    <name type="scientific">Owenia fusiformis</name>
    <name type="common">Polychaete worm</name>
    <dbReference type="NCBI Taxonomy" id="6347"/>
    <lineage>
        <taxon>Eukaryota</taxon>
        <taxon>Metazoa</taxon>
        <taxon>Spiralia</taxon>
        <taxon>Lophotrochozoa</taxon>
        <taxon>Annelida</taxon>
        <taxon>Polychaeta</taxon>
        <taxon>Sedentaria</taxon>
        <taxon>Canalipalpata</taxon>
        <taxon>Sabellida</taxon>
        <taxon>Oweniida</taxon>
        <taxon>Oweniidae</taxon>
        <taxon>Owenia</taxon>
    </lineage>
</organism>
<protein>
    <recommendedName>
        <fullName evidence="3">Aldehyde dehydrogenase domain-containing protein</fullName>
    </recommendedName>
</protein>
<comment type="similarity">
    <text evidence="1">Belongs to the aldehyde dehydrogenase family.</text>
</comment>
<dbReference type="InterPro" id="IPR015590">
    <property type="entry name" value="Aldehyde_DH_dom"/>
</dbReference>
<dbReference type="PANTHER" id="PTHR43720:SF2">
    <property type="entry name" value="2-AMINOMUCONIC SEMIALDEHYDE DEHYDROGENASE"/>
    <property type="match status" value="1"/>
</dbReference>
<dbReference type="InterPro" id="IPR016161">
    <property type="entry name" value="Ald_DH/histidinol_DH"/>
</dbReference>
<keyword evidence="2" id="KW-0520">NAD</keyword>
<reference evidence="4" key="1">
    <citation type="submission" date="2022-03" db="EMBL/GenBank/DDBJ databases">
        <authorList>
            <person name="Martin C."/>
        </authorList>
    </citation>
    <scope>NUCLEOTIDE SEQUENCE</scope>
</reference>
<evidence type="ECO:0000313" key="4">
    <source>
        <dbReference type="EMBL" id="CAH1773941.1"/>
    </source>
</evidence>
<gene>
    <name evidence="4" type="ORF">OFUS_LOCUS1469</name>
</gene>
<dbReference type="EMBL" id="CAIIXF020000001">
    <property type="protein sequence ID" value="CAH1773941.1"/>
    <property type="molecule type" value="Genomic_DNA"/>
</dbReference>
<dbReference type="GO" id="GO:0016620">
    <property type="term" value="F:oxidoreductase activity, acting on the aldehyde or oxo group of donors, NAD or NADP as acceptor"/>
    <property type="evidence" value="ECO:0007669"/>
    <property type="project" value="InterPro"/>
</dbReference>
<sequence length="99" mass="11295">HKLNNIDSLPYHQTHTSFCLSSKIVVWMDLHMLELILCQYILELHCVLFQTGTVWTNCWLLRDLNMPFGGIKASGIGREGAKESAEFFTELKTIVIAVD</sequence>
<dbReference type="Gene3D" id="3.40.309.10">
    <property type="entry name" value="Aldehyde Dehydrogenase, Chain A, domain 2"/>
    <property type="match status" value="1"/>
</dbReference>
<dbReference type="SUPFAM" id="SSF53720">
    <property type="entry name" value="ALDH-like"/>
    <property type="match status" value="1"/>
</dbReference>
<proteinExistence type="inferred from homology"/>
<evidence type="ECO:0000313" key="5">
    <source>
        <dbReference type="Proteomes" id="UP000749559"/>
    </source>
</evidence>
<feature type="non-terminal residue" evidence="4">
    <location>
        <position position="1"/>
    </location>
</feature>
<evidence type="ECO:0000259" key="3">
    <source>
        <dbReference type="Pfam" id="PF00171"/>
    </source>
</evidence>
<comment type="caution">
    <text evidence="4">The sequence shown here is derived from an EMBL/GenBank/DDBJ whole genome shotgun (WGS) entry which is preliminary data.</text>
</comment>
<evidence type="ECO:0000256" key="2">
    <source>
        <dbReference type="ARBA" id="ARBA00023027"/>
    </source>
</evidence>
<dbReference type="Proteomes" id="UP000749559">
    <property type="component" value="Unassembled WGS sequence"/>
</dbReference>
<evidence type="ECO:0000256" key="1">
    <source>
        <dbReference type="ARBA" id="ARBA00009986"/>
    </source>
</evidence>
<dbReference type="AlphaFoldDB" id="A0A8S4MYT3"/>
<feature type="domain" description="Aldehyde dehydrogenase" evidence="3">
    <location>
        <begin position="49"/>
        <end position="94"/>
    </location>
</feature>
<keyword evidence="5" id="KW-1185">Reference proteome</keyword>
<dbReference type="OrthoDB" id="310895at2759"/>
<dbReference type="InterPro" id="IPR016163">
    <property type="entry name" value="Ald_DH_C"/>
</dbReference>
<name>A0A8S4MYT3_OWEFU</name>